<dbReference type="SUPFAM" id="SSF48726">
    <property type="entry name" value="Immunoglobulin"/>
    <property type="match status" value="6"/>
</dbReference>
<evidence type="ECO:0000256" key="1">
    <source>
        <dbReference type="ARBA" id="ARBA00022729"/>
    </source>
</evidence>
<keyword evidence="3" id="KW-1015">Disulfide bond</keyword>
<proteinExistence type="predicted"/>
<dbReference type="InterPro" id="IPR013098">
    <property type="entry name" value="Ig_I-set"/>
</dbReference>
<dbReference type="eggNOG" id="KOG4475">
    <property type="taxonomic scope" value="Eukaryota"/>
</dbReference>
<dbReference type="VEuPathDB" id="VectorBase:MDOMA2_004520"/>
<dbReference type="FunFam" id="2.60.40.10:FF:000097">
    <property type="entry name" value="Bent, isoform F"/>
    <property type="match status" value="4"/>
</dbReference>
<protein>
    <recommendedName>
        <fullName evidence="7">Ig-like domain-containing protein</fullName>
    </recommendedName>
</protein>
<keyword evidence="6" id="KW-0812">Transmembrane</keyword>
<dbReference type="InterPro" id="IPR003598">
    <property type="entry name" value="Ig_sub2"/>
</dbReference>
<dbReference type="EnsemblMetazoa" id="MDOA005249-RB">
    <property type="protein sequence ID" value="MDOA005249-PB"/>
    <property type="gene ID" value="MDOA005249"/>
</dbReference>
<feature type="domain" description="Ig-like" evidence="7">
    <location>
        <begin position="331"/>
        <end position="423"/>
    </location>
</feature>
<evidence type="ECO:0000256" key="3">
    <source>
        <dbReference type="ARBA" id="ARBA00023157"/>
    </source>
</evidence>
<dbReference type="SMART" id="SM00409">
    <property type="entry name" value="IG"/>
    <property type="match status" value="6"/>
</dbReference>
<evidence type="ECO:0000256" key="6">
    <source>
        <dbReference type="SAM" id="Phobius"/>
    </source>
</evidence>
<feature type="region of interest" description="Disordered" evidence="5">
    <location>
        <begin position="652"/>
        <end position="892"/>
    </location>
</feature>
<keyword evidence="2" id="KW-0677">Repeat</keyword>
<keyword evidence="6" id="KW-1133">Transmembrane helix</keyword>
<feature type="compositionally biased region" description="Basic residues" evidence="5">
    <location>
        <begin position="793"/>
        <end position="802"/>
    </location>
</feature>
<evidence type="ECO:0000256" key="5">
    <source>
        <dbReference type="SAM" id="MobiDB-lite"/>
    </source>
</evidence>
<evidence type="ECO:0000256" key="2">
    <source>
        <dbReference type="ARBA" id="ARBA00022737"/>
    </source>
</evidence>
<feature type="region of interest" description="Disordered" evidence="5">
    <location>
        <begin position="627"/>
        <end position="646"/>
    </location>
</feature>
<sequence>MGVAEDFAPFFIKKPQLRQEDDGNRLIFECQLQSSPAPNIEWYRSDTLVVENERTKLRIIPIEGNKYTVLLEIDDVLDTDAGLYKVRAKNSSGEVSASINLNFSQGNISFSHVLGQIDGFAPTFAKKPSIRQEDEGKRLLFECTVNADPQPVITWFHNDKTVYESPRHKLSVKKDGHSYFATLELKNVTVEDAGKYKVNGKNDLGESNATISLNFDSTNDANGFAPSFIEKPKIVPNDSGTLITMKCRCKAKPEPTVTWYRGKEVVNKSKKIGIKTAPIGEDSYELTLEIKDPGAADGGTYRCNVKNEFGESNANLNLNIEAEAEPDGEGPTFVEKPRIVSENSGKLIIMECKVKADPKPKIVWYRNNEIVNENNKIKMSVEQRGDHYYIKLEMIDPQIEDSGLYKCNIKNNLGELNANLTLNIEIIPVIKDKPKIIKIIKKRTVVIECTVASKYEPKCTWFKESNIVKESSRHVCKVQRSKEGEFAVQLEINDVDETDKGAYKLVASNEKGEAVSQIVHLIDIPEAERKPKKPEIDRKLTDQRIVESKSFDLTIKLKETDRSCKIEWYKGSALIRETKEITTTFDGTTARLTFSAARVEHTASYKVIVSNEVGKAESTCKVVVEKKQEKSQNEEQADVKRKEEEEVIQKKENIDVEKSKGADAENKDKKESKKTNENEKNEIEKKIENIPDKVVEKTKESANVPENTLKSNSIKEKENTKNEPESNLSSNGTHDDENIPEKKELFEKIGFKKTEQKTLQRKIVDENKPVDEFPKLKKTPQVKDEPKQEQTKTKTKTKPKAKSKYEDLPEIPDYERPQLEKFEKPEFDPSDFSRDTNIPSKMEKPILDSLKKSKDLMEAPNISKEQKAEINTDDSKKGFQVGKGKLEEDSAQKESATLKPVIVIPEKLNQMNDINKTSEVNIFNLLIIGTKCIILIWVYTFTD</sequence>
<dbReference type="FunFam" id="2.60.40.10:FF:000775">
    <property type="entry name" value="Uncharacterized protein, isoform F"/>
    <property type="match status" value="1"/>
</dbReference>
<evidence type="ECO:0000259" key="7">
    <source>
        <dbReference type="PROSITE" id="PS50835"/>
    </source>
</evidence>
<dbReference type="PANTHER" id="PTHR12231:SF253">
    <property type="entry name" value="DPR-INTERACTING PROTEIN ETA, ISOFORM B-RELATED"/>
    <property type="match status" value="1"/>
</dbReference>
<evidence type="ECO:0000313" key="8">
    <source>
        <dbReference type="EnsemblMetazoa" id="MDOA005249-PB"/>
    </source>
</evidence>
<feature type="transmembrane region" description="Helical" evidence="6">
    <location>
        <begin position="922"/>
        <end position="941"/>
    </location>
</feature>
<dbReference type="AlphaFoldDB" id="A0A1I8MII8"/>
<dbReference type="CDD" id="cd00096">
    <property type="entry name" value="Ig"/>
    <property type="match status" value="2"/>
</dbReference>
<feature type="domain" description="Ig-like" evidence="7">
    <location>
        <begin position="428"/>
        <end position="516"/>
    </location>
</feature>
<feature type="domain" description="Ig-like" evidence="7">
    <location>
        <begin position="534"/>
        <end position="623"/>
    </location>
</feature>
<dbReference type="PANTHER" id="PTHR12231">
    <property type="entry name" value="CTX-RELATED TYPE I TRANSMEMBRANE PROTEIN"/>
    <property type="match status" value="1"/>
</dbReference>
<feature type="domain" description="Ig-like" evidence="7">
    <location>
        <begin position="226"/>
        <end position="321"/>
    </location>
</feature>
<dbReference type="Pfam" id="PF07679">
    <property type="entry name" value="I-set"/>
    <property type="match status" value="6"/>
</dbReference>
<feature type="compositionally biased region" description="Basic and acidic residues" evidence="5">
    <location>
        <begin position="864"/>
        <end position="877"/>
    </location>
</feature>
<organism evidence="8">
    <name type="scientific">Musca domestica</name>
    <name type="common">House fly</name>
    <dbReference type="NCBI Taxonomy" id="7370"/>
    <lineage>
        <taxon>Eukaryota</taxon>
        <taxon>Metazoa</taxon>
        <taxon>Ecdysozoa</taxon>
        <taxon>Arthropoda</taxon>
        <taxon>Hexapoda</taxon>
        <taxon>Insecta</taxon>
        <taxon>Pterygota</taxon>
        <taxon>Neoptera</taxon>
        <taxon>Endopterygota</taxon>
        <taxon>Diptera</taxon>
        <taxon>Brachycera</taxon>
        <taxon>Muscomorpha</taxon>
        <taxon>Muscoidea</taxon>
        <taxon>Muscidae</taxon>
        <taxon>Musca</taxon>
    </lineage>
</organism>
<feature type="compositionally biased region" description="Basic and acidic residues" evidence="5">
    <location>
        <begin position="713"/>
        <end position="724"/>
    </location>
</feature>
<dbReference type="STRING" id="7370.A0A1I8MII8"/>
<feature type="compositionally biased region" description="Basic and acidic residues" evidence="5">
    <location>
        <begin position="652"/>
        <end position="700"/>
    </location>
</feature>
<feature type="domain" description="Ig-like" evidence="7">
    <location>
        <begin position="9"/>
        <end position="102"/>
    </location>
</feature>
<dbReference type="PROSITE" id="PS50835">
    <property type="entry name" value="IG_LIKE"/>
    <property type="match status" value="6"/>
</dbReference>
<keyword evidence="1" id="KW-0732">Signal</keyword>
<keyword evidence="4" id="KW-0393">Immunoglobulin domain</keyword>
<dbReference type="SMART" id="SM00408">
    <property type="entry name" value="IGc2"/>
    <property type="match status" value="5"/>
</dbReference>
<gene>
    <name evidence="8" type="primary">101900756</name>
</gene>
<dbReference type="InterPro" id="IPR013783">
    <property type="entry name" value="Ig-like_fold"/>
</dbReference>
<dbReference type="Gene3D" id="2.60.40.10">
    <property type="entry name" value="Immunoglobulins"/>
    <property type="match status" value="6"/>
</dbReference>
<reference evidence="8" key="1">
    <citation type="submission" date="2020-05" db="UniProtKB">
        <authorList>
            <consortium name="EnsemblMetazoa"/>
        </authorList>
    </citation>
    <scope>IDENTIFICATION</scope>
    <source>
        <strain evidence="8">Aabys</strain>
    </source>
</reference>
<dbReference type="GO" id="GO:0043005">
    <property type="term" value="C:neuron projection"/>
    <property type="evidence" value="ECO:0007669"/>
    <property type="project" value="TreeGrafter"/>
</dbReference>
<feature type="compositionally biased region" description="Basic and acidic residues" evidence="5">
    <location>
        <begin position="733"/>
        <end position="792"/>
    </location>
</feature>
<keyword evidence="6" id="KW-0472">Membrane</keyword>
<feature type="compositionally biased region" description="Basic and acidic residues" evidence="5">
    <location>
        <begin position="803"/>
        <end position="834"/>
    </location>
</feature>
<dbReference type="InterPro" id="IPR051170">
    <property type="entry name" value="Neural/epithelial_adhesion"/>
</dbReference>
<feature type="domain" description="Ig-like" evidence="7">
    <location>
        <begin position="122"/>
        <end position="212"/>
    </location>
</feature>
<dbReference type="VEuPathDB" id="VectorBase:MDOA005249"/>
<evidence type="ECO:0000256" key="4">
    <source>
        <dbReference type="ARBA" id="ARBA00023319"/>
    </source>
</evidence>
<dbReference type="InterPro" id="IPR007110">
    <property type="entry name" value="Ig-like_dom"/>
</dbReference>
<dbReference type="InterPro" id="IPR003599">
    <property type="entry name" value="Ig_sub"/>
</dbReference>
<name>A0A1I8MII8_MUSDO</name>
<accession>A0A1I8MII8</accession>
<dbReference type="InterPro" id="IPR036179">
    <property type="entry name" value="Ig-like_dom_sf"/>
</dbReference>
<feature type="compositionally biased region" description="Basic and acidic residues" evidence="5">
    <location>
        <begin position="841"/>
        <end position="857"/>
    </location>
</feature>